<comment type="caution">
    <text evidence="1">The sequence shown here is derived from an EMBL/GenBank/DDBJ whole genome shotgun (WGS) entry which is preliminary data.</text>
</comment>
<evidence type="ECO:0000313" key="2">
    <source>
        <dbReference type="Proteomes" id="UP000265520"/>
    </source>
</evidence>
<dbReference type="PANTHER" id="PTHR36617:SF15">
    <property type="entry name" value="REVERSE TRANSCRIPTASE ZINC-BINDING DOMAIN-CONTAINING PROTEIN"/>
    <property type="match status" value="1"/>
</dbReference>
<keyword evidence="2" id="KW-1185">Reference proteome</keyword>
<organism evidence="1 2">
    <name type="scientific">Trifolium medium</name>
    <dbReference type="NCBI Taxonomy" id="97028"/>
    <lineage>
        <taxon>Eukaryota</taxon>
        <taxon>Viridiplantae</taxon>
        <taxon>Streptophyta</taxon>
        <taxon>Embryophyta</taxon>
        <taxon>Tracheophyta</taxon>
        <taxon>Spermatophyta</taxon>
        <taxon>Magnoliopsida</taxon>
        <taxon>eudicotyledons</taxon>
        <taxon>Gunneridae</taxon>
        <taxon>Pentapetalae</taxon>
        <taxon>rosids</taxon>
        <taxon>fabids</taxon>
        <taxon>Fabales</taxon>
        <taxon>Fabaceae</taxon>
        <taxon>Papilionoideae</taxon>
        <taxon>50 kb inversion clade</taxon>
        <taxon>NPAAA clade</taxon>
        <taxon>Hologalegina</taxon>
        <taxon>IRL clade</taxon>
        <taxon>Trifolieae</taxon>
        <taxon>Trifolium</taxon>
    </lineage>
</organism>
<evidence type="ECO:0000313" key="1">
    <source>
        <dbReference type="EMBL" id="MCH80022.1"/>
    </source>
</evidence>
<gene>
    <name evidence="1" type="ORF">A2U01_0000784</name>
</gene>
<reference evidence="1 2" key="1">
    <citation type="journal article" date="2018" name="Front. Plant Sci.">
        <title>Red Clover (Trifolium pratense) and Zigzag Clover (T. medium) - A Picture of Genomic Similarities and Differences.</title>
        <authorList>
            <person name="Dluhosova J."/>
            <person name="Istvanek J."/>
            <person name="Nedelnik J."/>
            <person name="Repkova J."/>
        </authorList>
    </citation>
    <scope>NUCLEOTIDE SEQUENCE [LARGE SCALE GENOMIC DNA]</scope>
    <source>
        <strain evidence="2">cv. 10/8</strain>
        <tissue evidence="1">Leaf</tissue>
    </source>
</reference>
<dbReference type="AlphaFoldDB" id="A0A392LYG6"/>
<proteinExistence type="predicted"/>
<dbReference type="Proteomes" id="UP000265520">
    <property type="component" value="Unassembled WGS sequence"/>
</dbReference>
<protein>
    <submittedName>
        <fullName evidence="1">Uncharacterized protein</fullName>
    </submittedName>
</protein>
<name>A0A392LYG6_9FABA</name>
<dbReference type="PANTHER" id="PTHR36617">
    <property type="entry name" value="PROTEIN, PUTATIVE-RELATED"/>
    <property type="match status" value="1"/>
</dbReference>
<sequence>MLCLVSGGGGSFLKEQGSGAVFFWLGTQVASQSDWFSKGVFKRIGNEILTSFWFDPWVDNVPLRIQYQSFFQASNQCLDRVADMGNWVSGEWVWDFRWRTNLGLKGFCRERTPKILLGNEILGPRPK</sequence>
<accession>A0A392LYG6</accession>
<dbReference type="EMBL" id="LXQA010000601">
    <property type="protein sequence ID" value="MCH80022.1"/>
    <property type="molecule type" value="Genomic_DNA"/>
</dbReference>